<dbReference type="Proteomes" id="UP000680588">
    <property type="component" value="Chromosome"/>
</dbReference>
<proteinExistence type="inferred from homology"/>
<accession>A0A975S7X3</accession>
<dbReference type="InterPro" id="IPR002669">
    <property type="entry name" value="UreD"/>
</dbReference>
<comment type="subcellular location">
    <subcellularLocation>
        <location evidence="3">Cytoplasm</location>
    </subcellularLocation>
</comment>
<evidence type="ECO:0000313" key="6">
    <source>
        <dbReference type="Proteomes" id="UP000680588"/>
    </source>
</evidence>
<dbReference type="GO" id="GO:0016151">
    <property type="term" value="F:nickel cation binding"/>
    <property type="evidence" value="ECO:0007669"/>
    <property type="project" value="UniProtKB-UniRule"/>
</dbReference>
<evidence type="ECO:0000256" key="3">
    <source>
        <dbReference type="HAMAP-Rule" id="MF_01384"/>
    </source>
</evidence>
<feature type="region of interest" description="Disordered" evidence="4">
    <location>
        <begin position="1"/>
        <end position="47"/>
    </location>
</feature>
<keyword evidence="3" id="KW-0996">Nickel insertion</keyword>
<protein>
    <recommendedName>
        <fullName evidence="3">Urease accessory protein UreD</fullName>
    </recommendedName>
</protein>
<dbReference type="EMBL" id="CP076456">
    <property type="protein sequence ID" value="QWQ37485.1"/>
    <property type="molecule type" value="Genomic_DNA"/>
</dbReference>
<sequence length="365" mass="39290">MTLRATEPRALPEAPGDARSGDDGLTPASPLPRRAADQAGQDGLRAPYPGGYRLQPAFYEPARVPEEVLRHAGVPTLPVGSPGKVGVLQLGFARNRGRTELVQHYQKSPLQIMHPLYFNQLRPDMPYTYMMSSGGGVLHGDRLRTDLSFGSGTSAHVTSQTQTRVYRMEHDYASAIMNITVEEDAYVEYLPEPVVPFADSRFYQQTAVVIDESATLLLGETVYAGRLARGERHAYDVYASDLEVRRPDGRLVALDRLRLSPGTGEPGADAGVRGLGVLADHDVLAMLYVFTPLVPPALLADTLHRAISDSGGDLIFGVSTLPTDAGVWMRLVGNDTVAVAAANTAAAAAVHELLTGQQAPIIRKS</sequence>
<name>A0A975S7X3_9MICC</name>
<comment type="function">
    <text evidence="3">Required for maturation of urease via the functional incorporation of the urease nickel metallocenter.</text>
</comment>
<evidence type="ECO:0000313" key="5">
    <source>
        <dbReference type="EMBL" id="QWQ37485.1"/>
    </source>
</evidence>
<gene>
    <name evidence="3" type="primary">ureD</name>
    <name evidence="5" type="ORF">KG104_07075</name>
</gene>
<keyword evidence="6" id="KW-1185">Reference proteome</keyword>
<evidence type="ECO:0000256" key="2">
    <source>
        <dbReference type="ARBA" id="ARBA00023186"/>
    </source>
</evidence>
<keyword evidence="2 3" id="KW-0143">Chaperone</keyword>
<dbReference type="PANTHER" id="PTHR33643">
    <property type="entry name" value="UREASE ACCESSORY PROTEIN D"/>
    <property type="match status" value="1"/>
</dbReference>
<dbReference type="KEGG" id="asun:KG104_07075"/>
<dbReference type="PANTHER" id="PTHR33643:SF1">
    <property type="entry name" value="UREASE ACCESSORY PROTEIN D"/>
    <property type="match status" value="1"/>
</dbReference>
<evidence type="ECO:0000256" key="1">
    <source>
        <dbReference type="ARBA" id="ARBA00007177"/>
    </source>
</evidence>
<dbReference type="Pfam" id="PF01774">
    <property type="entry name" value="UreD"/>
    <property type="match status" value="1"/>
</dbReference>
<organism evidence="5 6">
    <name type="scientific">Arthrobacter sunyaminii</name>
    <dbReference type="NCBI Taxonomy" id="2816859"/>
    <lineage>
        <taxon>Bacteria</taxon>
        <taxon>Bacillati</taxon>
        <taxon>Actinomycetota</taxon>
        <taxon>Actinomycetes</taxon>
        <taxon>Micrococcales</taxon>
        <taxon>Micrococcaceae</taxon>
        <taxon>Arthrobacter</taxon>
    </lineage>
</organism>
<evidence type="ECO:0000256" key="4">
    <source>
        <dbReference type="SAM" id="MobiDB-lite"/>
    </source>
</evidence>
<dbReference type="GO" id="GO:0005737">
    <property type="term" value="C:cytoplasm"/>
    <property type="evidence" value="ECO:0007669"/>
    <property type="project" value="UniProtKB-SubCell"/>
</dbReference>
<dbReference type="HAMAP" id="MF_01384">
    <property type="entry name" value="UreD"/>
    <property type="match status" value="1"/>
</dbReference>
<dbReference type="RefSeq" id="WP_216202360.1">
    <property type="nucleotide sequence ID" value="NZ_CP076456.1"/>
</dbReference>
<comment type="subunit">
    <text evidence="3">UreD, UreF and UreG form a complex that acts as a GTP-hydrolysis-dependent molecular chaperone, activating the urease apoprotein by helping to assemble the nickel containing metallocenter of UreC. The UreE protein probably delivers the nickel.</text>
</comment>
<keyword evidence="3" id="KW-0963">Cytoplasm</keyword>
<reference evidence="5" key="1">
    <citation type="submission" date="2021-06" db="EMBL/GenBank/DDBJ databases">
        <title>Novel species in genus Arthrobacter.</title>
        <authorList>
            <person name="Zhang G."/>
        </authorList>
    </citation>
    <scope>NUCLEOTIDE SEQUENCE</scope>
    <source>
        <strain evidence="5">Zg-ZUI122</strain>
    </source>
</reference>
<comment type="similarity">
    <text evidence="1 3">Belongs to the UreD family.</text>
</comment>
<dbReference type="AlphaFoldDB" id="A0A975S7X3"/>